<sequence>MTADAVDAVVVGAGPAGAAAALELARAGAEVVLLERGPFPGSKNVYGGVVYGRVLDEVLPRWWEEVPVQRWVTRRSTMMMTPTGSVSVDVRSTAWGEAPHNGMTAYRADFDGWLADKAVAAGAELITSTTATGLLRDAGGAITGVRTDRGELPARLVVACDGVNSFLAKEAGLLPRTDPEHLTLGVKETLALPRPVLEERFGLRGDEGVDIEMIGCTGDIPGGGFLYTNRETVGLGVVLSLPGLTASGRRPEEVVADLRRHPSIAPYVRGAEVVEHSAHLIPEGGYRTMPPLAADGLLIAGDAASMCLAAGLWLEGVNFAIGSGLAAGRAAAEAIGGGDTSRRGLAGYRARLADSFVLADHRRLRGAPGFVLSDRVQRAYPGLVCDLAQEVFTVRNPEPKPGLLRSLRRGARRRGIGLPRLAADAWRALRIFG</sequence>
<dbReference type="InterPro" id="IPR002938">
    <property type="entry name" value="FAD-bd"/>
</dbReference>
<keyword evidence="9" id="KW-1185">Reference proteome</keyword>
<dbReference type="Gene3D" id="3.50.50.60">
    <property type="entry name" value="FAD/NAD(P)-binding domain"/>
    <property type="match status" value="1"/>
</dbReference>
<evidence type="ECO:0000256" key="2">
    <source>
        <dbReference type="ARBA" id="ARBA00006796"/>
    </source>
</evidence>
<evidence type="ECO:0000256" key="5">
    <source>
        <dbReference type="ARBA" id="ARBA00023002"/>
    </source>
</evidence>
<keyword evidence="5" id="KW-0560">Oxidoreductase</keyword>
<keyword evidence="4" id="KW-0274">FAD</keyword>
<evidence type="ECO:0000259" key="6">
    <source>
        <dbReference type="Pfam" id="PF01494"/>
    </source>
</evidence>
<reference evidence="8 9" key="1">
    <citation type="submission" date="2024-08" db="EMBL/GenBank/DDBJ databases">
        <title>Genome mining of Saccharopolyspora cebuensis PGLac3 from Nigerian medicinal plant.</title>
        <authorList>
            <person name="Ezeobiora C.E."/>
            <person name="Igbokwe N.H."/>
            <person name="Amin D.H."/>
            <person name="Mendie U.E."/>
        </authorList>
    </citation>
    <scope>NUCLEOTIDE SEQUENCE [LARGE SCALE GENOMIC DNA]</scope>
    <source>
        <strain evidence="8 9">PGLac3</strain>
    </source>
</reference>
<evidence type="ECO:0000259" key="7">
    <source>
        <dbReference type="Pfam" id="PF26311"/>
    </source>
</evidence>
<dbReference type="PRINTS" id="PR00420">
    <property type="entry name" value="RNGMNOXGNASE"/>
</dbReference>
<evidence type="ECO:0000313" key="9">
    <source>
        <dbReference type="Proteomes" id="UP001564626"/>
    </source>
</evidence>
<feature type="domain" description="FixC-like C-terminal" evidence="7">
    <location>
        <begin position="374"/>
        <end position="431"/>
    </location>
</feature>
<protein>
    <submittedName>
        <fullName evidence="8">FAD-dependent oxidoreductase</fullName>
    </submittedName>
</protein>
<dbReference type="RefSeq" id="WP_369775330.1">
    <property type="nucleotide sequence ID" value="NZ_JBGEHV010000051.1"/>
</dbReference>
<evidence type="ECO:0000313" key="8">
    <source>
        <dbReference type="EMBL" id="MEY8042201.1"/>
    </source>
</evidence>
<gene>
    <name evidence="8" type="ORF">AB8O55_22540</name>
</gene>
<comment type="similarity">
    <text evidence="2">Belongs to the ETF-QO/FixC family.</text>
</comment>
<keyword evidence="3" id="KW-0285">Flavoprotein</keyword>
<dbReference type="InterPro" id="IPR059103">
    <property type="entry name" value="FixC-like_C"/>
</dbReference>
<comment type="caution">
    <text evidence="8">The sequence shown here is derived from an EMBL/GenBank/DDBJ whole genome shotgun (WGS) entry which is preliminary data.</text>
</comment>
<evidence type="ECO:0000256" key="4">
    <source>
        <dbReference type="ARBA" id="ARBA00022827"/>
    </source>
</evidence>
<organism evidence="8 9">
    <name type="scientific">Saccharopolyspora cebuensis</name>
    <dbReference type="NCBI Taxonomy" id="418759"/>
    <lineage>
        <taxon>Bacteria</taxon>
        <taxon>Bacillati</taxon>
        <taxon>Actinomycetota</taxon>
        <taxon>Actinomycetes</taxon>
        <taxon>Pseudonocardiales</taxon>
        <taxon>Pseudonocardiaceae</taxon>
        <taxon>Saccharopolyspora</taxon>
    </lineage>
</organism>
<evidence type="ECO:0000256" key="3">
    <source>
        <dbReference type="ARBA" id="ARBA00022630"/>
    </source>
</evidence>
<evidence type="ECO:0000256" key="1">
    <source>
        <dbReference type="ARBA" id="ARBA00001974"/>
    </source>
</evidence>
<dbReference type="SUPFAM" id="SSF54373">
    <property type="entry name" value="FAD-linked reductases, C-terminal domain"/>
    <property type="match status" value="1"/>
</dbReference>
<dbReference type="Pfam" id="PF26311">
    <property type="entry name" value="ETF-QO_FixC_C"/>
    <property type="match status" value="1"/>
</dbReference>
<dbReference type="InterPro" id="IPR039651">
    <property type="entry name" value="FixC-like"/>
</dbReference>
<comment type="cofactor">
    <cofactor evidence="1">
        <name>FAD</name>
        <dbReference type="ChEBI" id="CHEBI:57692"/>
    </cofactor>
</comment>
<dbReference type="SUPFAM" id="SSF51905">
    <property type="entry name" value="FAD/NAD(P)-binding domain"/>
    <property type="match status" value="1"/>
</dbReference>
<name>A0ABV4CM99_9PSEU</name>
<feature type="domain" description="FAD-binding" evidence="6">
    <location>
        <begin position="6"/>
        <end position="177"/>
    </location>
</feature>
<dbReference type="EMBL" id="JBGEHV010000051">
    <property type="protein sequence ID" value="MEY8042201.1"/>
    <property type="molecule type" value="Genomic_DNA"/>
</dbReference>
<proteinExistence type="inferred from homology"/>
<accession>A0ABV4CM99</accession>
<dbReference type="InterPro" id="IPR036188">
    <property type="entry name" value="FAD/NAD-bd_sf"/>
</dbReference>
<dbReference type="Pfam" id="PF01494">
    <property type="entry name" value="FAD_binding_3"/>
    <property type="match status" value="1"/>
</dbReference>
<dbReference type="PANTHER" id="PTHR43624:SF2">
    <property type="entry name" value="ELECTRON TRANSFER FLAVOPROTEIN-QUINONE OXIDOREDUCTASE YDIS-RELATED"/>
    <property type="match status" value="1"/>
</dbReference>
<dbReference type="PANTHER" id="PTHR43624">
    <property type="entry name" value="ELECTRON TRANSFER FLAVOPROTEIN-QUINONE OXIDOREDUCTASE YDIS-RELATED"/>
    <property type="match status" value="1"/>
</dbReference>
<dbReference type="Proteomes" id="UP001564626">
    <property type="component" value="Unassembled WGS sequence"/>
</dbReference>